<dbReference type="PRINTS" id="PR00475">
    <property type="entry name" value="HEXOKINASE"/>
</dbReference>
<dbReference type="InterPro" id="IPR001312">
    <property type="entry name" value="Hexokinase"/>
</dbReference>
<dbReference type="PANTHER" id="PTHR19443">
    <property type="entry name" value="HEXOKINASE"/>
    <property type="match status" value="1"/>
</dbReference>
<dbReference type="Pfam" id="PF00349">
    <property type="entry name" value="Hexokinase_1"/>
    <property type="match status" value="1"/>
</dbReference>
<dbReference type="GO" id="GO:0004340">
    <property type="term" value="F:glucokinase activity"/>
    <property type="evidence" value="ECO:0007669"/>
    <property type="project" value="TreeGrafter"/>
</dbReference>
<dbReference type="Proteomes" id="UP000646827">
    <property type="component" value="Unassembled WGS sequence"/>
</dbReference>
<dbReference type="Gene3D" id="3.40.367.20">
    <property type="match status" value="1"/>
</dbReference>
<dbReference type="Pfam" id="PF03727">
    <property type="entry name" value="Hexokinase_2"/>
    <property type="match status" value="1"/>
</dbReference>
<evidence type="ECO:0000313" key="9">
    <source>
        <dbReference type="EMBL" id="KAG2217951.1"/>
    </source>
</evidence>
<keyword evidence="6" id="KW-0324">Glycolysis</keyword>
<dbReference type="Gene3D" id="3.30.420.40">
    <property type="match status" value="1"/>
</dbReference>
<gene>
    <name evidence="9" type="ORF">INT45_008567</name>
</gene>
<evidence type="ECO:0000259" key="7">
    <source>
        <dbReference type="Pfam" id="PF00349"/>
    </source>
</evidence>
<evidence type="ECO:0000256" key="2">
    <source>
        <dbReference type="ARBA" id="ARBA00022679"/>
    </source>
</evidence>
<dbReference type="SUPFAM" id="SSF53067">
    <property type="entry name" value="Actin-like ATPase domain"/>
    <property type="match status" value="2"/>
</dbReference>
<dbReference type="GO" id="GO:0006006">
    <property type="term" value="P:glucose metabolic process"/>
    <property type="evidence" value="ECO:0007669"/>
    <property type="project" value="TreeGrafter"/>
</dbReference>
<evidence type="ECO:0000256" key="4">
    <source>
        <dbReference type="ARBA" id="ARBA00022777"/>
    </source>
</evidence>
<dbReference type="GO" id="GO:0019158">
    <property type="term" value="F:mannokinase activity"/>
    <property type="evidence" value="ECO:0007669"/>
    <property type="project" value="TreeGrafter"/>
</dbReference>
<comment type="caution">
    <text evidence="9">The sequence shown here is derived from an EMBL/GenBank/DDBJ whole genome shotgun (WGS) entry which is preliminary data.</text>
</comment>
<dbReference type="InterPro" id="IPR043129">
    <property type="entry name" value="ATPase_NBD"/>
</dbReference>
<accession>A0A8H7RY06</accession>
<organism evidence="9 10">
    <name type="scientific">Circinella minor</name>
    <dbReference type="NCBI Taxonomy" id="1195481"/>
    <lineage>
        <taxon>Eukaryota</taxon>
        <taxon>Fungi</taxon>
        <taxon>Fungi incertae sedis</taxon>
        <taxon>Mucoromycota</taxon>
        <taxon>Mucoromycotina</taxon>
        <taxon>Mucoromycetes</taxon>
        <taxon>Mucorales</taxon>
        <taxon>Lichtheimiaceae</taxon>
        <taxon>Circinella</taxon>
    </lineage>
</organism>
<dbReference type="GO" id="GO:0006013">
    <property type="term" value="P:mannose metabolic process"/>
    <property type="evidence" value="ECO:0007669"/>
    <property type="project" value="TreeGrafter"/>
</dbReference>
<dbReference type="OrthoDB" id="419537at2759"/>
<dbReference type="GO" id="GO:0005536">
    <property type="term" value="F:D-glucose binding"/>
    <property type="evidence" value="ECO:0007669"/>
    <property type="project" value="InterPro"/>
</dbReference>
<dbReference type="GO" id="GO:0008865">
    <property type="term" value="F:fructokinase activity"/>
    <property type="evidence" value="ECO:0007669"/>
    <property type="project" value="TreeGrafter"/>
</dbReference>
<comment type="similarity">
    <text evidence="1 6">Belongs to the hexokinase family.</text>
</comment>
<name>A0A8H7RY06_9FUNG</name>
<keyword evidence="2 6" id="KW-0808">Transferase</keyword>
<dbReference type="EC" id="2.7.1.-" evidence="6"/>
<reference evidence="9 10" key="1">
    <citation type="submission" date="2020-12" db="EMBL/GenBank/DDBJ databases">
        <title>Metabolic potential, ecology and presence of endohyphal bacteria is reflected in genomic diversity of Mucoromycotina.</title>
        <authorList>
            <person name="Muszewska A."/>
            <person name="Okrasinska A."/>
            <person name="Steczkiewicz K."/>
            <person name="Drgas O."/>
            <person name="Orlowska M."/>
            <person name="Perlinska-Lenart U."/>
            <person name="Aleksandrzak-Piekarczyk T."/>
            <person name="Szatraj K."/>
            <person name="Zielenkiewicz U."/>
            <person name="Pilsyk S."/>
            <person name="Malc E."/>
            <person name="Mieczkowski P."/>
            <person name="Kruszewska J.S."/>
            <person name="Biernat P."/>
            <person name="Pawlowska J."/>
        </authorList>
    </citation>
    <scope>NUCLEOTIDE SEQUENCE [LARGE SCALE GENOMIC DNA]</scope>
    <source>
        <strain evidence="9 10">CBS 142.35</strain>
    </source>
</reference>
<dbReference type="AlphaFoldDB" id="A0A8H7RY06"/>
<keyword evidence="10" id="KW-1185">Reference proteome</keyword>
<keyword evidence="3 6" id="KW-0547">Nucleotide-binding</keyword>
<dbReference type="GO" id="GO:0005739">
    <property type="term" value="C:mitochondrion"/>
    <property type="evidence" value="ECO:0007669"/>
    <property type="project" value="TreeGrafter"/>
</dbReference>
<evidence type="ECO:0000256" key="3">
    <source>
        <dbReference type="ARBA" id="ARBA00022741"/>
    </source>
</evidence>
<feature type="domain" description="Hexokinase C-terminal" evidence="8">
    <location>
        <begin position="213"/>
        <end position="457"/>
    </location>
</feature>
<dbReference type="GO" id="GO:0001678">
    <property type="term" value="P:intracellular glucose homeostasis"/>
    <property type="evidence" value="ECO:0007669"/>
    <property type="project" value="InterPro"/>
</dbReference>
<dbReference type="EMBL" id="JAEPRB010000261">
    <property type="protein sequence ID" value="KAG2217951.1"/>
    <property type="molecule type" value="Genomic_DNA"/>
</dbReference>
<dbReference type="GO" id="GO:0005524">
    <property type="term" value="F:ATP binding"/>
    <property type="evidence" value="ECO:0007669"/>
    <property type="project" value="UniProtKB-UniRule"/>
</dbReference>
<dbReference type="PROSITE" id="PS51748">
    <property type="entry name" value="HEXOKINASE_2"/>
    <property type="match status" value="1"/>
</dbReference>
<evidence type="ECO:0000313" key="10">
    <source>
        <dbReference type="Proteomes" id="UP000646827"/>
    </source>
</evidence>
<sequence length="461" mass="51196">MTDALFQNLEQEFLLSKEKLAPIIHGFVNEFKQGLKTPSRGLATMIPSFVTKLPKGNETGSFLSLDLGGTHLRISAVELLGQGQVRVLELKRSPSQELKTGSGAAFFDWIADAVHELITVKAKHLFTKKQIQGEETLSLGVCWSFPVDQSGVDQGLILRMGKGFTLQDTEGHDLADMFHQAFHRKSLNVKVTAILNDTVSTLVAHAYSNPKARIGLIYATGLNGAYPEKVEAIEKLDPELRAHYLPGTEMLINTEIDIFGNESYLPLTKYDLLLDASHNQPKFQIYEKMMSGAYLGELVRLIVLDFIKADLLFNGMIPEGLEETWSFPTAYMSALEAEAAKHTLNHEKGIEILSNFHFLHMPTTQDMAILTRICRIVATRSAYLASVAIISMIQQQHLLDQSEIVVGITGSTYEFYPHMADRLQGALREWFGDDITNKIKLEIARDGGSIGGALIAMLCRD</sequence>
<proteinExistence type="inferred from homology"/>
<feature type="domain" description="Hexokinase N-terminal" evidence="7">
    <location>
        <begin position="7"/>
        <end position="207"/>
    </location>
</feature>
<dbReference type="GO" id="GO:0005829">
    <property type="term" value="C:cytosol"/>
    <property type="evidence" value="ECO:0007669"/>
    <property type="project" value="TreeGrafter"/>
</dbReference>
<dbReference type="InterPro" id="IPR022672">
    <property type="entry name" value="Hexokinase_N"/>
</dbReference>
<dbReference type="PANTHER" id="PTHR19443:SF24">
    <property type="entry name" value="PHOSPHOTRANSFERASE"/>
    <property type="match status" value="1"/>
</dbReference>
<evidence type="ECO:0000256" key="5">
    <source>
        <dbReference type="ARBA" id="ARBA00022840"/>
    </source>
</evidence>
<protein>
    <recommendedName>
        <fullName evidence="6">Phosphotransferase</fullName>
        <ecNumber evidence="6">2.7.1.-</ecNumber>
    </recommendedName>
</protein>
<dbReference type="InterPro" id="IPR022673">
    <property type="entry name" value="Hexokinase_C"/>
</dbReference>
<keyword evidence="4 6" id="KW-0418">Kinase</keyword>
<dbReference type="UniPathway" id="UPA00109">
    <property type="reaction ID" value="UER00180"/>
</dbReference>
<evidence type="ECO:0000259" key="8">
    <source>
        <dbReference type="Pfam" id="PF03727"/>
    </source>
</evidence>
<dbReference type="GO" id="GO:0006096">
    <property type="term" value="P:glycolytic process"/>
    <property type="evidence" value="ECO:0007669"/>
    <property type="project" value="UniProtKB-UniPathway"/>
</dbReference>
<evidence type="ECO:0000256" key="6">
    <source>
        <dbReference type="RuleBase" id="RU362007"/>
    </source>
</evidence>
<evidence type="ECO:0000256" key="1">
    <source>
        <dbReference type="ARBA" id="ARBA00009225"/>
    </source>
</evidence>
<keyword evidence="5 6" id="KW-0067">ATP-binding</keyword>